<feature type="compositionally biased region" description="Basic and acidic residues" evidence="1">
    <location>
        <begin position="1"/>
        <end position="18"/>
    </location>
</feature>
<dbReference type="EMBL" id="JBJHZX010000028">
    <property type="protein sequence ID" value="MFL0197303.1"/>
    <property type="molecule type" value="Genomic_DNA"/>
</dbReference>
<evidence type="ECO:0000256" key="1">
    <source>
        <dbReference type="SAM" id="MobiDB-lite"/>
    </source>
</evidence>
<name>A0ABW8SQ62_9CLOT</name>
<evidence type="ECO:0000313" key="3">
    <source>
        <dbReference type="Proteomes" id="UP001623660"/>
    </source>
</evidence>
<organism evidence="2 3">
    <name type="scientific">Candidatus Clostridium eludens</name>
    <dbReference type="NCBI Taxonomy" id="3381663"/>
    <lineage>
        <taxon>Bacteria</taxon>
        <taxon>Bacillati</taxon>
        <taxon>Bacillota</taxon>
        <taxon>Clostridia</taxon>
        <taxon>Eubacteriales</taxon>
        <taxon>Clostridiaceae</taxon>
        <taxon>Clostridium</taxon>
    </lineage>
</organism>
<dbReference type="Proteomes" id="UP001623660">
    <property type="component" value="Unassembled WGS sequence"/>
</dbReference>
<proteinExistence type="predicted"/>
<reference evidence="2 3" key="1">
    <citation type="submission" date="2024-11" db="EMBL/GenBank/DDBJ databases">
        <authorList>
            <person name="Heng Y.C."/>
            <person name="Lim A.C.H."/>
            <person name="Lee J.K.Y."/>
            <person name="Kittelmann S."/>
        </authorList>
    </citation>
    <scope>NUCLEOTIDE SEQUENCE [LARGE SCALE GENOMIC DNA]</scope>
    <source>
        <strain evidence="2 3">WILCCON 0269</strain>
    </source>
</reference>
<gene>
    <name evidence="2" type="ORF">ACJDU8_17310</name>
</gene>
<accession>A0ABW8SQ62</accession>
<dbReference type="RefSeq" id="WP_406793407.1">
    <property type="nucleotide sequence ID" value="NZ_JBJHZX010000028.1"/>
</dbReference>
<protein>
    <submittedName>
        <fullName evidence="2">Uncharacterized protein</fullName>
    </submittedName>
</protein>
<sequence>MPKIIELEKSQREKRNGMSDEEIQEEIKDMEEHMELLPNSDKGCQELIEKMKELLK</sequence>
<keyword evidence="3" id="KW-1185">Reference proteome</keyword>
<comment type="caution">
    <text evidence="2">The sequence shown here is derived from an EMBL/GenBank/DDBJ whole genome shotgun (WGS) entry which is preliminary data.</text>
</comment>
<evidence type="ECO:0000313" key="2">
    <source>
        <dbReference type="EMBL" id="MFL0197303.1"/>
    </source>
</evidence>
<feature type="region of interest" description="Disordered" evidence="1">
    <location>
        <begin position="1"/>
        <end position="21"/>
    </location>
</feature>